<dbReference type="AlphaFoldDB" id="A0A0H5R6N6"/>
<comment type="function">
    <text evidence="10">Electron carrier protein. The oxidized form of the cytochrome c heme group can accept an electron from the heme group of the cytochrome c1 subunit of cytochrome reductase. Cytochrome c then transfers this electron to the cytochrome oxidase complex, the final protein carrier in the mitochondrial electron-transport chain.</text>
</comment>
<evidence type="ECO:0000256" key="4">
    <source>
        <dbReference type="ARBA" id="ARBA00022617"/>
    </source>
</evidence>
<keyword evidence="7 8" id="KW-0408">Iron</keyword>
<evidence type="ECO:0000256" key="3">
    <source>
        <dbReference type="ARBA" id="ARBA00022448"/>
    </source>
</evidence>
<dbReference type="EMBL" id="HACM01009054">
    <property type="protein sequence ID" value="CRZ09496.1"/>
    <property type="molecule type" value="Transcribed_RNA"/>
</dbReference>
<dbReference type="GO" id="GO:0005758">
    <property type="term" value="C:mitochondrial intermembrane space"/>
    <property type="evidence" value="ECO:0007669"/>
    <property type="project" value="UniProtKB-SubCell"/>
</dbReference>
<evidence type="ECO:0000256" key="5">
    <source>
        <dbReference type="ARBA" id="ARBA00022723"/>
    </source>
</evidence>
<feature type="domain" description="Cytochrome c" evidence="11">
    <location>
        <begin position="54"/>
        <end position="155"/>
    </location>
</feature>
<keyword evidence="10" id="KW-0679">Respiratory chain</keyword>
<dbReference type="GO" id="GO:0020037">
    <property type="term" value="F:heme binding"/>
    <property type="evidence" value="ECO:0007669"/>
    <property type="project" value="InterPro"/>
</dbReference>
<dbReference type="PROSITE" id="PS51007">
    <property type="entry name" value="CYTC"/>
    <property type="match status" value="1"/>
</dbReference>
<proteinExistence type="inferred from homology"/>
<dbReference type="Pfam" id="PF00034">
    <property type="entry name" value="Cytochrom_C"/>
    <property type="match status" value="1"/>
</dbReference>
<evidence type="ECO:0000313" key="12">
    <source>
        <dbReference type="EMBL" id="CRZ09496.1"/>
    </source>
</evidence>
<dbReference type="PANTHER" id="PTHR11961">
    <property type="entry name" value="CYTOCHROME C"/>
    <property type="match status" value="1"/>
</dbReference>
<dbReference type="SUPFAM" id="SSF46626">
    <property type="entry name" value="Cytochrome c"/>
    <property type="match status" value="1"/>
</dbReference>
<dbReference type="GO" id="GO:0009055">
    <property type="term" value="F:electron transfer activity"/>
    <property type="evidence" value="ECO:0007669"/>
    <property type="project" value="InterPro"/>
</dbReference>
<organism evidence="12">
    <name type="scientific">Spongospora subterranea</name>
    <dbReference type="NCBI Taxonomy" id="70186"/>
    <lineage>
        <taxon>Eukaryota</taxon>
        <taxon>Sar</taxon>
        <taxon>Rhizaria</taxon>
        <taxon>Endomyxa</taxon>
        <taxon>Phytomyxea</taxon>
        <taxon>Plasmodiophorida</taxon>
        <taxon>Plasmodiophoridae</taxon>
        <taxon>Spongospora</taxon>
    </lineage>
</organism>
<feature type="non-terminal residue" evidence="12">
    <location>
        <position position="1"/>
    </location>
</feature>
<evidence type="ECO:0000256" key="9">
    <source>
        <dbReference type="RuleBase" id="RU004426"/>
    </source>
</evidence>
<dbReference type="GO" id="GO:0046872">
    <property type="term" value="F:metal ion binding"/>
    <property type="evidence" value="ECO:0007669"/>
    <property type="project" value="UniProtKB-KW"/>
</dbReference>
<evidence type="ECO:0000259" key="11">
    <source>
        <dbReference type="PROSITE" id="PS51007"/>
    </source>
</evidence>
<dbReference type="InterPro" id="IPR002327">
    <property type="entry name" value="Cyt_c_1A/1B"/>
</dbReference>
<keyword evidence="6 10" id="KW-0249">Electron transport</keyword>
<dbReference type="Gene3D" id="1.10.760.10">
    <property type="entry name" value="Cytochrome c-like domain"/>
    <property type="match status" value="1"/>
</dbReference>
<sequence>PVRIIAIFPSSLSPQTFPPEQFSHRSPFRYCTNRSVQIHLISVRYCVSKLTMGGDAKKGAKIFKIKCMNCHTVNASEGHKQGPNLSGLIGRQSGSSEGYSYTKANKDSGIKWDEKTLDEYLTNPKKMIPGTKMVFAGLKKQSERDDLIAFLKSPID</sequence>
<evidence type="ECO:0000256" key="10">
    <source>
        <dbReference type="RuleBase" id="RU004427"/>
    </source>
</evidence>
<keyword evidence="3 10" id="KW-0813">Transport</keyword>
<comment type="similarity">
    <text evidence="2 9">Belongs to the cytochrome c family.</text>
</comment>
<keyword evidence="10" id="KW-0496">Mitochondrion</keyword>
<evidence type="ECO:0000256" key="2">
    <source>
        <dbReference type="ARBA" id="ARBA00006488"/>
    </source>
</evidence>
<keyword evidence="4 8" id="KW-0349">Heme</keyword>
<comment type="PTM">
    <text evidence="10">Binds 1 heme group per subunit.</text>
</comment>
<dbReference type="InterPro" id="IPR036909">
    <property type="entry name" value="Cyt_c-like_dom_sf"/>
</dbReference>
<evidence type="ECO:0000256" key="8">
    <source>
        <dbReference type="PROSITE-ProRule" id="PRU00433"/>
    </source>
</evidence>
<evidence type="ECO:0000256" key="1">
    <source>
        <dbReference type="ARBA" id="ARBA00004569"/>
    </source>
</evidence>
<dbReference type="PRINTS" id="PR00604">
    <property type="entry name" value="CYTCHRMECIAB"/>
</dbReference>
<dbReference type="FunFam" id="1.10.760.10:FF:000001">
    <property type="entry name" value="Cytochrome c iso-1"/>
    <property type="match status" value="1"/>
</dbReference>
<keyword evidence="5 8" id="KW-0479">Metal-binding</keyword>
<reference evidence="12" key="1">
    <citation type="submission" date="2015-04" db="EMBL/GenBank/DDBJ databases">
        <title>The genome sequence of the plant pathogenic Rhizarian Plasmodiophora brassicae reveals insights in its biotrophic life cycle and the origin of chitin synthesis.</title>
        <authorList>
            <person name="Schwelm A."/>
            <person name="Fogelqvist J."/>
            <person name="Knaust A."/>
            <person name="Julke S."/>
            <person name="Lilja T."/>
            <person name="Dhandapani V."/>
            <person name="Bonilla-Rosso G."/>
            <person name="Karlsson M."/>
            <person name="Shevchenko A."/>
            <person name="Choi S.R."/>
            <person name="Kim H.G."/>
            <person name="Park J.Y."/>
            <person name="Lim Y.P."/>
            <person name="Ludwig-Muller J."/>
            <person name="Dixelius C."/>
        </authorList>
    </citation>
    <scope>NUCLEOTIDE SEQUENCE</scope>
    <source>
        <tissue evidence="12">Potato root galls</tissue>
    </source>
</reference>
<evidence type="ECO:0000256" key="7">
    <source>
        <dbReference type="ARBA" id="ARBA00023004"/>
    </source>
</evidence>
<dbReference type="InterPro" id="IPR009056">
    <property type="entry name" value="Cyt_c-like_dom"/>
</dbReference>
<comment type="subcellular location">
    <subcellularLocation>
        <location evidence="1">Mitochondrion intermembrane space</location>
    </subcellularLocation>
</comment>
<protein>
    <recommendedName>
        <fullName evidence="11">Cytochrome c domain-containing protein</fullName>
    </recommendedName>
</protein>
<accession>A0A0H5R6N6</accession>
<evidence type="ECO:0000256" key="6">
    <source>
        <dbReference type="ARBA" id="ARBA00022982"/>
    </source>
</evidence>
<name>A0A0H5R6N6_9EUKA</name>